<sequence>MNSRHSYLFDKARRVRESKKKQAHHMFSLITSRAIEPLYRSPLLPSRRKQPYLPPRINHQLSPSPSPDPGTPTALHLENHTIITPPAPAPFLIPYRRAASQQSLQSSPHLPFPVPEILRPHTHPLSPRTLPRTSNIPPSSFFPRRVVQQAARADLAHPKNPTKTNKRAAKSKK</sequence>
<proteinExistence type="predicted"/>
<dbReference type="Proteomes" id="UP000235371">
    <property type="component" value="Unassembled WGS sequence"/>
</dbReference>
<evidence type="ECO:0000313" key="2">
    <source>
        <dbReference type="EMBL" id="PMD61926.1"/>
    </source>
</evidence>
<feature type="compositionally biased region" description="Basic residues" evidence="1">
    <location>
        <begin position="164"/>
        <end position="173"/>
    </location>
</feature>
<organism evidence="2 3">
    <name type="scientific">Hyaloscypha bicolor E</name>
    <dbReference type="NCBI Taxonomy" id="1095630"/>
    <lineage>
        <taxon>Eukaryota</taxon>
        <taxon>Fungi</taxon>
        <taxon>Dikarya</taxon>
        <taxon>Ascomycota</taxon>
        <taxon>Pezizomycotina</taxon>
        <taxon>Leotiomycetes</taxon>
        <taxon>Helotiales</taxon>
        <taxon>Hyaloscyphaceae</taxon>
        <taxon>Hyaloscypha</taxon>
        <taxon>Hyaloscypha bicolor</taxon>
    </lineage>
</organism>
<protein>
    <submittedName>
        <fullName evidence="2">Uncharacterized protein</fullName>
    </submittedName>
</protein>
<dbReference type="InParanoid" id="A0A2J6TFX0"/>
<keyword evidence="3" id="KW-1185">Reference proteome</keyword>
<dbReference type="AlphaFoldDB" id="A0A2J6TFX0"/>
<feature type="region of interest" description="Disordered" evidence="1">
    <location>
        <begin position="46"/>
        <end position="76"/>
    </location>
</feature>
<dbReference type="RefSeq" id="XP_024738830.1">
    <property type="nucleotide sequence ID" value="XM_024872162.1"/>
</dbReference>
<accession>A0A2J6TFX0</accession>
<dbReference type="EMBL" id="KZ613785">
    <property type="protein sequence ID" value="PMD61926.1"/>
    <property type="molecule type" value="Genomic_DNA"/>
</dbReference>
<evidence type="ECO:0000256" key="1">
    <source>
        <dbReference type="SAM" id="MobiDB-lite"/>
    </source>
</evidence>
<gene>
    <name evidence="2" type="ORF">K444DRAFT_359039</name>
</gene>
<evidence type="ECO:0000313" key="3">
    <source>
        <dbReference type="Proteomes" id="UP000235371"/>
    </source>
</evidence>
<dbReference type="GeneID" id="36580243"/>
<reference evidence="2 3" key="1">
    <citation type="submission" date="2016-04" db="EMBL/GenBank/DDBJ databases">
        <title>A degradative enzymes factory behind the ericoid mycorrhizal symbiosis.</title>
        <authorList>
            <consortium name="DOE Joint Genome Institute"/>
            <person name="Martino E."/>
            <person name="Morin E."/>
            <person name="Grelet G."/>
            <person name="Kuo A."/>
            <person name="Kohler A."/>
            <person name="Daghino S."/>
            <person name="Barry K."/>
            <person name="Choi C."/>
            <person name="Cichocki N."/>
            <person name="Clum A."/>
            <person name="Copeland A."/>
            <person name="Hainaut M."/>
            <person name="Haridas S."/>
            <person name="Labutti K."/>
            <person name="Lindquist E."/>
            <person name="Lipzen A."/>
            <person name="Khouja H.-R."/>
            <person name="Murat C."/>
            <person name="Ohm R."/>
            <person name="Olson A."/>
            <person name="Spatafora J."/>
            <person name="Veneault-Fourrey C."/>
            <person name="Henrissat B."/>
            <person name="Grigoriev I."/>
            <person name="Martin F."/>
            <person name="Perotto S."/>
        </authorList>
    </citation>
    <scope>NUCLEOTIDE SEQUENCE [LARGE SCALE GENOMIC DNA]</scope>
    <source>
        <strain evidence="2 3">E</strain>
    </source>
</reference>
<feature type="region of interest" description="Disordered" evidence="1">
    <location>
        <begin position="118"/>
        <end position="173"/>
    </location>
</feature>
<name>A0A2J6TFX0_9HELO</name>